<organism evidence="6 7">
    <name type="scientific">Heyndrickxia oleronia</name>
    <dbReference type="NCBI Taxonomy" id="38875"/>
    <lineage>
        <taxon>Bacteria</taxon>
        <taxon>Bacillati</taxon>
        <taxon>Bacillota</taxon>
        <taxon>Bacilli</taxon>
        <taxon>Bacillales</taxon>
        <taxon>Bacillaceae</taxon>
        <taxon>Heyndrickxia</taxon>
    </lineage>
</organism>
<dbReference type="InterPro" id="IPR044516">
    <property type="entry name" value="UXS-like"/>
</dbReference>
<dbReference type="RefSeq" id="WP_280616589.1">
    <property type="nucleotide sequence ID" value="NZ_JAROYP010000005.1"/>
</dbReference>
<dbReference type="GO" id="GO:0042732">
    <property type="term" value="P:D-xylose metabolic process"/>
    <property type="evidence" value="ECO:0007669"/>
    <property type="project" value="InterPro"/>
</dbReference>
<dbReference type="Proteomes" id="UP001159179">
    <property type="component" value="Unassembled WGS sequence"/>
</dbReference>
<reference evidence="6" key="1">
    <citation type="submission" date="2023-03" db="EMBL/GenBank/DDBJ databases">
        <title>Bacterial isolates from washroom surfaces on a university campus.</title>
        <authorList>
            <person name="Holman D.B."/>
            <person name="Gzyl K.E."/>
            <person name="Taheri A.E."/>
        </authorList>
    </citation>
    <scope>NUCLEOTIDE SEQUENCE</scope>
    <source>
        <strain evidence="6">RD03</strain>
    </source>
</reference>
<gene>
    <name evidence="6" type="ORF">P5X88_10080</name>
</gene>
<dbReference type="GO" id="GO:0005737">
    <property type="term" value="C:cytoplasm"/>
    <property type="evidence" value="ECO:0007669"/>
    <property type="project" value="TreeGrafter"/>
</dbReference>
<keyword evidence="2" id="KW-0210">Decarboxylase</keyword>
<name>A0AAW6SVJ3_9BACI</name>
<dbReference type="EMBL" id="JAROYP010000005">
    <property type="protein sequence ID" value="MDH5161288.1"/>
    <property type="molecule type" value="Genomic_DNA"/>
</dbReference>
<dbReference type="Pfam" id="PF01370">
    <property type="entry name" value="Epimerase"/>
    <property type="match status" value="1"/>
</dbReference>
<evidence type="ECO:0000256" key="4">
    <source>
        <dbReference type="ARBA" id="ARBA00023239"/>
    </source>
</evidence>
<keyword evidence="4" id="KW-0456">Lyase</keyword>
<feature type="domain" description="NAD-dependent epimerase/dehydratase" evidence="5">
    <location>
        <begin position="37"/>
        <end position="282"/>
    </location>
</feature>
<dbReference type="GO" id="GO:0070403">
    <property type="term" value="F:NAD+ binding"/>
    <property type="evidence" value="ECO:0007669"/>
    <property type="project" value="InterPro"/>
</dbReference>
<dbReference type="InterPro" id="IPR036291">
    <property type="entry name" value="NAD(P)-bd_dom_sf"/>
</dbReference>
<protein>
    <submittedName>
        <fullName evidence="6">NAD-dependent epimerase/dehydratase family protein</fullName>
    </submittedName>
</protein>
<dbReference type="GO" id="GO:0048040">
    <property type="term" value="F:UDP-glucuronate decarboxylase activity"/>
    <property type="evidence" value="ECO:0007669"/>
    <property type="project" value="TreeGrafter"/>
</dbReference>
<evidence type="ECO:0000256" key="3">
    <source>
        <dbReference type="ARBA" id="ARBA00023027"/>
    </source>
</evidence>
<evidence type="ECO:0000256" key="1">
    <source>
        <dbReference type="ARBA" id="ARBA00001911"/>
    </source>
</evidence>
<evidence type="ECO:0000259" key="5">
    <source>
        <dbReference type="Pfam" id="PF01370"/>
    </source>
</evidence>
<proteinExistence type="predicted"/>
<dbReference type="PANTHER" id="PTHR43078:SF6">
    <property type="entry name" value="UDP-GLUCURONIC ACID DECARBOXYLASE 1"/>
    <property type="match status" value="1"/>
</dbReference>
<keyword evidence="3" id="KW-0520">NAD</keyword>
<comment type="caution">
    <text evidence="6">The sequence shown here is derived from an EMBL/GenBank/DDBJ whole genome shotgun (WGS) entry which is preliminary data.</text>
</comment>
<accession>A0AAW6SVJ3</accession>
<dbReference type="InterPro" id="IPR001509">
    <property type="entry name" value="Epimerase_deHydtase"/>
</dbReference>
<evidence type="ECO:0000313" key="7">
    <source>
        <dbReference type="Proteomes" id="UP001159179"/>
    </source>
</evidence>
<dbReference type="Gene3D" id="3.40.50.720">
    <property type="entry name" value="NAD(P)-binding Rossmann-like Domain"/>
    <property type="match status" value="1"/>
</dbReference>
<dbReference type="AlphaFoldDB" id="A0AAW6SVJ3"/>
<comment type="cofactor">
    <cofactor evidence="1">
        <name>NAD(+)</name>
        <dbReference type="ChEBI" id="CHEBI:57540"/>
    </cofactor>
</comment>
<evidence type="ECO:0000256" key="2">
    <source>
        <dbReference type="ARBA" id="ARBA00022793"/>
    </source>
</evidence>
<evidence type="ECO:0000313" key="6">
    <source>
        <dbReference type="EMBL" id="MDH5161288.1"/>
    </source>
</evidence>
<dbReference type="PANTHER" id="PTHR43078">
    <property type="entry name" value="UDP-GLUCURONIC ACID DECARBOXYLASE-RELATED"/>
    <property type="match status" value="1"/>
</dbReference>
<dbReference type="SUPFAM" id="SSF51735">
    <property type="entry name" value="NAD(P)-binding Rossmann-fold domains"/>
    <property type="match status" value="1"/>
</dbReference>
<sequence>MNINKKIESPNDEVLQNDIEQIALSNIPISHLKNKSILITGATGLIGSQIVRTLACCNRLRNTNIEIIALARNEKKAKDVFGDMLNDSDLRMIYGDVIKPVKITGDIDFIIHGASITSSQDFITYPVETINTALEGTKNMLELAKEKKVKSFVYLSSLEVYGVTNPSLSSVTEMDYGFIDVINPRSSYSESKRMAECLCIAYAHEFDVPVKIARLTQTFGAGVNYNDSRVFAQFARSLIENKDIVLHTKGETVRSYCYIRDAITALIFILNKGENGQAYNVANMETTISIKDMAEMLTKQLAKNAIKVVFDVSKEASQLGYNPTVNIRLDTSKLQNLGWKAEIGLEEMYRRMIESMINQRNC</sequence>